<evidence type="ECO:0000256" key="3">
    <source>
        <dbReference type="ARBA" id="ARBA00022989"/>
    </source>
</evidence>
<feature type="transmembrane region" description="Helical" evidence="6">
    <location>
        <begin position="131"/>
        <end position="154"/>
    </location>
</feature>
<reference evidence="7" key="1">
    <citation type="submission" date="2022-02" db="EMBL/GenBank/DDBJ databases">
        <title>Corynebacterium sp. from urogenital microbiome.</title>
        <authorList>
            <person name="Cappelli E.A."/>
            <person name="Ribeiro T.G."/>
            <person name="Peixe L."/>
        </authorList>
    </citation>
    <scope>NUCLEOTIDE SEQUENCE</scope>
    <source>
        <strain evidence="7">C9Ua_112</strain>
    </source>
</reference>
<keyword evidence="2 6" id="KW-0812">Transmembrane</keyword>
<evidence type="ECO:0000256" key="4">
    <source>
        <dbReference type="ARBA" id="ARBA00023136"/>
    </source>
</evidence>
<evidence type="ECO:0000256" key="1">
    <source>
        <dbReference type="ARBA" id="ARBA00004370"/>
    </source>
</evidence>
<keyword evidence="4 6" id="KW-0472">Membrane</keyword>
<feature type="region of interest" description="Disordered" evidence="5">
    <location>
        <begin position="1"/>
        <end position="55"/>
    </location>
</feature>
<dbReference type="GO" id="GO:0016020">
    <property type="term" value="C:membrane"/>
    <property type="evidence" value="ECO:0007669"/>
    <property type="project" value="UniProtKB-SubCell"/>
</dbReference>
<evidence type="ECO:0000256" key="2">
    <source>
        <dbReference type="ARBA" id="ARBA00022692"/>
    </source>
</evidence>
<feature type="compositionally biased region" description="Polar residues" evidence="5">
    <location>
        <begin position="27"/>
        <end position="55"/>
    </location>
</feature>
<organism evidence="7 8">
    <name type="scientific">Corynebacterium macclintockiae</name>
    <dbReference type="NCBI Taxonomy" id="2913501"/>
    <lineage>
        <taxon>Bacteria</taxon>
        <taxon>Bacillati</taxon>
        <taxon>Actinomycetota</taxon>
        <taxon>Actinomycetes</taxon>
        <taxon>Mycobacteriales</taxon>
        <taxon>Corynebacteriaceae</taxon>
        <taxon>Corynebacterium</taxon>
    </lineage>
</organism>
<comment type="subcellular location">
    <subcellularLocation>
        <location evidence="1">Membrane</location>
    </subcellularLocation>
</comment>
<dbReference type="Proteomes" id="UP001146505">
    <property type="component" value="Unassembled WGS sequence"/>
</dbReference>
<dbReference type="InterPro" id="IPR051423">
    <property type="entry name" value="CD225/Dispanin"/>
</dbReference>
<feature type="compositionally biased region" description="Polar residues" evidence="5">
    <location>
        <begin position="1"/>
        <end position="11"/>
    </location>
</feature>
<sequence>MTNPYDQTPSNEDPFGLQGGQGYPYNSGYSQNSNPGNNQHPKPTQPPSYGSYQNRYPNQSAGYGAQLGQEYQPGVGRTAPDNWLWATIVITIMCCSPVAAVGIYFSSLVEGRWEQGDYAGAKSASDTARNLALAGAVVTCLMFITYVVVMVVFAGKPLDEVL</sequence>
<comment type="caution">
    <text evidence="7">The sequence shown here is derived from an EMBL/GenBank/DDBJ whole genome shotgun (WGS) entry which is preliminary data.</text>
</comment>
<evidence type="ECO:0000313" key="8">
    <source>
        <dbReference type="Proteomes" id="UP001146505"/>
    </source>
</evidence>
<evidence type="ECO:0000256" key="5">
    <source>
        <dbReference type="SAM" id="MobiDB-lite"/>
    </source>
</evidence>
<dbReference type="GeneID" id="301812188"/>
<protein>
    <submittedName>
        <fullName evidence="7">CD225/dispanin family protein</fullName>
    </submittedName>
</protein>
<proteinExistence type="predicted"/>
<dbReference type="PANTHER" id="PTHR14948:SF25">
    <property type="entry name" value="DUF4190 DOMAIN-CONTAINING PROTEIN"/>
    <property type="match status" value="1"/>
</dbReference>
<gene>
    <name evidence="7" type="ORF">L8U58_01440</name>
</gene>
<keyword evidence="8" id="KW-1185">Reference proteome</keyword>
<name>A0A9X3M705_9CORY</name>
<evidence type="ECO:0000256" key="6">
    <source>
        <dbReference type="SAM" id="Phobius"/>
    </source>
</evidence>
<dbReference type="EMBL" id="JAKMUV010000001">
    <property type="protein sequence ID" value="MCZ9304210.1"/>
    <property type="molecule type" value="Genomic_DNA"/>
</dbReference>
<feature type="transmembrane region" description="Helical" evidence="6">
    <location>
        <begin position="83"/>
        <end position="105"/>
    </location>
</feature>
<keyword evidence="3 6" id="KW-1133">Transmembrane helix</keyword>
<accession>A0A9X3M705</accession>
<evidence type="ECO:0000313" key="7">
    <source>
        <dbReference type="EMBL" id="MCZ9304210.1"/>
    </source>
</evidence>
<dbReference type="PANTHER" id="PTHR14948">
    <property type="entry name" value="NG5"/>
    <property type="match status" value="1"/>
</dbReference>
<dbReference type="InterPro" id="IPR007593">
    <property type="entry name" value="CD225/Dispanin_fam"/>
</dbReference>
<dbReference type="RefSeq" id="WP_187402175.1">
    <property type="nucleotide sequence ID" value="NZ_JAKMUV010000001.1"/>
</dbReference>
<dbReference type="Pfam" id="PF04505">
    <property type="entry name" value="CD225"/>
    <property type="match status" value="1"/>
</dbReference>
<dbReference type="AlphaFoldDB" id="A0A9X3M705"/>